<name>A0A4C1ZZU3_EUMVA</name>
<proteinExistence type="predicted"/>
<gene>
    <name evidence="2" type="ORF">EVAR_63870_1</name>
</gene>
<reference evidence="2 3" key="1">
    <citation type="journal article" date="2019" name="Commun. Biol.">
        <title>The bagworm genome reveals a unique fibroin gene that provides high tensile strength.</title>
        <authorList>
            <person name="Kono N."/>
            <person name="Nakamura H."/>
            <person name="Ohtoshi R."/>
            <person name="Tomita M."/>
            <person name="Numata K."/>
            <person name="Arakawa K."/>
        </authorList>
    </citation>
    <scope>NUCLEOTIDE SEQUENCE [LARGE SCALE GENOMIC DNA]</scope>
</reference>
<dbReference type="AlphaFoldDB" id="A0A4C1ZZU3"/>
<evidence type="ECO:0000256" key="1">
    <source>
        <dbReference type="SAM" id="Phobius"/>
    </source>
</evidence>
<organism evidence="2 3">
    <name type="scientific">Eumeta variegata</name>
    <name type="common">Bagworm moth</name>
    <name type="synonym">Eumeta japonica</name>
    <dbReference type="NCBI Taxonomy" id="151549"/>
    <lineage>
        <taxon>Eukaryota</taxon>
        <taxon>Metazoa</taxon>
        <taxon>Ecdysozoa</taxon>
        <taxon>Arthropoda</taxon>
        <taxon>Hexapoda</taxon>
        <taxon>Insecta</taxon>
        <taxon>Pterygota</taxon>
        <taxon>Neoptera</taxon>
        <taxon>Endopterygota</taxon>
        <taxon>Lepidoptera</taxon>
        <taxon>Glossata</taxon>
        <taxon>Ditrysia</taxon>
        <taxon>Tineoidea</taxon>
        <taxon>Psychidae</taxon>
        <taxon>Oiketicinae</taxon>
        <taxon>Eumeta</taxon>
    </lineage>
</organism>
<keyword evidence="3" id="KW-1185">Reference proteome</keyword>
<dbReference type="EMBL" id="BGZK01002249">
    <property type="protein sequence ID" value="GBP92205.1"/>
    <property type="molecule type" value="Genomic_DNA"/>
</dbReference>
<comment type="caution">
    <text evidence="2">The sequence shown here is derived from an EMBL/GenBank/DDBJ whole genome shotgun (WGS) entry which is preliminary data.</text>
</comment>
<accession>A0A4C1ZZU3</accession>
<sequence length="442" mass="47018">MEQHVLVVVWILGIVSKYTLVVISFEGLNRDLEGKHWNYITEQAESELKAGPEPKLRMGLGSGNECEGGTGIDNETGIEIDIVVKVPAKMSSAKNCRSFPITVVLLLSAVSVIESVPSHKPEGHEVGGEHLTHNAQQPGLQLGGQNFNHGAPAAPDNNGFHNFGSTAPNVGSLGHQNYNHAAPAVPNHNGFTNINHGAAPAIPNYNHGFGASNHEFNFGVPATHNYNEGAGIQSHVLHSGTPEIQNFGHASGHPNDEFKLGSSEIQNFNQAAGVPNHKFSNFGLLGQQNYGLGIPAHQYATTAQASSFAGVPSFNHGYVGVPNYHEIGGASNYHHSEPALYKPVVSSHLANDPANKVHFNAPIKYIQPVPAAPAKHYEIKPVNTNAEMAEASAEIIKVSKEIEQKYGGGERYKHGGGYIHQHGGGAGAGAGKYFLELIVSTK</sequence>
<evidence type="ECO:0000313" key="2">
    <source>
        <dbReference type="EMBL" id="GBP92205.1"/>
    </source>
</evidence>
<evidence type="ECO:0000313" key="3">
    <source>
        <dbReference type="Proteomes" id="UP000299102"/>
    </source>
</evidence>
<keyword evidence="1" id="KW-0472">Membrane</keyword>
<dbReference type="Proteomes" id="UP000299102">
    <property type="component" value="Unassembled WGS sequence"/>
</dbReference>
<keyword evidence="1" id="KW-1133">Transmembrane helix</keyword>
<protein>
    <submittedName>
        <fullName evidence="2">Uncharacterized protein</fullName>
    </submittedName>
</protein>
<keyword evidence="1" id="KW-0812">Transmembrane</keyword>
<feature type="transmembrane region" description="Helical" evidence="1">
    <location>
        <begin position="6"/>
        <end position="25"/>
    </location>
</feature>